<evidence type="ECO:0000256" key="1">
    <source>
        <dbReference type="SAM" id="MobiDB-lite"/>
    </source>
</evidence>
<protein>
    <recommendedName>
        <fullName evidence="4">FYVE-type domain-containing protein</fullName>
    </recommendedName>
</protein>
<name>A0AAV2YXR8_9STRA</name>
<feature type="region of interest" description="Disordered" evidence="1">
    <location>
        <begin position="315"/>
        <end position="351"/>
    </location>
</feature>
<organism evidence="2 3">
    <name type="scientific">Lagenidium giganteum</name>
    <dbReference type="NCBI Taxonomy" id="4803"/>
    <lineage>
        <taxon>Eukaryota</taxon>
        <taxon>Sar</taxon>
        <taxon>Stramenopiles</taxon>
        <taxon>Oomycota</taxon>
        <taxon>Peronosporomycetes</taxon>
        <taxon>Pythiales</taxon>
        <taxon>Pythiaceae</taxon>
    </lineage>
</organism>
<dbReference type="CDD" id="cd00065">
    <property type="entry name" value="FYVE_like_SF"/>
    <property type="match status" value="1"/>
</dbReference>
<proteinExistence type="predicted"/>
<dbReference type="EMBL" id="DAKRPA010000088">
    <property type="protein sequence ID" value="DAZ99166.1"/>
    <property type="molecule type" value="Genomic_DNA"/>
</dbReference>
<dbReference type="Proteomes" id="UP001146120">
    <property type="component" value="Unassembled WGS sequence"/>
</dbReference>
<evidence type="ECO:0008006" key="4">
    <source>
        <dbReference type="Google" id="ProtNLM"/>
    </source>
</evidence>
<dbReference type="PANTHER" id="PTHR13510">
    <property type="entry name" value="FYVE-FINGER-CONTAINING RAB5 EFFECTOR PROTEIN RABENOSYN-5-RELATED"/>
    <property type="match status" value="1"/>
</dbReference>
<reference evidence="2" key="2">
    <citation type="journal article" date="2023" name="Microbiol Resour">
        <title>Decontamination and Annotation of the Draft Genome Sequence of the Oomycete Lagenidium giganteum ARSEF 373.</title>
        <authorList>
            <person name="Morgan W.R."/>
            <person name="Tartar A."/>
        </authorList>
    </citation>
    <scope>NUCLEOTIDE SEQUENCE</scope>
    <source>
        <strain evidence="2">ARSEF 373</strain>
    </source>
</reference>
<dbReference type="SUPFAM" id="SSF57903">
    <property type="entry name" value="FYVE/PHD zinc finger"/>
    <property type="match status" value="1"/>
</dbReference>
<keyword evidence="3" id="KW-1185">Reference proteome</keyword>
<sequence length="458" mass="50708">MKFLDASAIPAIEPSGDELSEYDRACDQLLATTLALKARGSGWMHDKQWQLMRQRDWLRVYHRVDNKKQAAPQSRLTGSFVGHLEDVMDGLYAETTHDLRIVRSILNPRFLDGGVLHVSRRRSDNAPFDFAGIRWYATRTNGSGICADRDMLTYERMGSAVDEEGDPIIRSIGSICFIYKQSKTEENVIDVFANGELDIQGHVPQVLADYAVCGKYLGIGNTVTCSFAKRFQKLLDQSQADSFKSSQHSSSCFLCWTPTKLLQRNRRCGACKKSVCKKCRIKHQTFALDPKTQQVIKETFCVECLKRAAKTGVKSGATSDNQASHDVEQAHVARSQSSSSRTSAPMSRMRDSEKALISAKIDSLLAPAVVDTTPQVSAVAKFVQMSSKVFDKKSSNTSTMFSSFSTQSDSLGQDADCPTPSSPTGNQWSKNNGESDSLDEGEQNSNAYRASLYYDAPM</sequence>
<gene>
    <name evidence="2" type="ORF">N0F65_008199</name>
</gene>
<feature type="region of interest" description="Disordered" evidence="1">
    <location>
        <begin position="395"/>
        <end position="458"/>
    </location>
</feature>
<accession>A0AAV2YXR8</accession>
<feature type="compositionally biased region" description="Polar residues" evidence="1">
    <location>
        <begin position="422"/>
        <end position="435"/>
    </location>
</feature>
<dbReference type="PANTHER" id="PTHR13510:SF44">
    <property type="entry name" value="RABENOSYN-5"/>
    <property type="match status" value="1"/>
</dbReference>
<feature type="compositionally biased region" description="Low complexity" evidence="1">
    <location>
        <begin position="333"/>
        <end position="347"/>
    </location>
</feature>
<dbReference type="Gene3D" id="3.30.40.10">
    <property type="entry name" value="Zinc/RING finger domain, C3HC4 (zinc finger)"/>
    <property type="match status" value="1"/>
</dbReference>
<dbReference type="InterPro" id="IPR052727">
    <property type="entry name" value="Rab4/Rab5_effector"/>
</dbReference>
<dbReference type="AlphaFoldDB" id="A0AAV2YXR8"/>
<dbReference type="InterPro" id="IPR011011">
    <property type="entry name" value="Znf_FYVE_PHD"/>
</dbReference>
<feature type="compositionally biased region" description="Low complexity" evidence="1">
    <location>
        <begin position="395"/>
        <end position="410"/>
    </location>
</feature>
<evidence type="ECO:0000313" key="2">
    <source>
        <dbReference type="EMBL" id="DAZ99166.1"/>
    </source>
</evidence>
<dbReference type="InterPro" id="IPR013083">
    <property type="entry name" value="Znf_RING/FYVE/PHD"/>
</dbReference>
<evidence type="ECO:0000313" key="3">
    <source>
        <dbReference type="Proteomes" id="UP001146120"/>
    </source>
</evidence>
<comment type="caution">
    <text evidence="2">The sequence shown here is derived from an EMBL/GenBank/DDBJ whole genome shotgun (WGS) entry which is preliminary data.</text>
</comment>
<reference evidence="2" key="1">
    <citation type="submission" date="2022-11" db="EMBL/GenBank/DDBJ databases">
        <authorList>
            <person name="Morgan W.R."/>
            <person name="Tartar A."/>
        </authorList>
    </citation>
    <scope>NUCLEOTIDE SEQUENCE</scope>
    <source>
        <strain evidence="2">ARSEF 373</strain>
    </source>
</reference>